<keyword evidence="10" id="KW-1185">Reference proteome</keyword>
<feature type="compositionally biased region" description="Basic and acidic residues" evidence="8">
    <location>
        <begin position="1"/>
        <end position="14"/>
    </location>
</feature>
<dbReference type="PANTHER" id="PTHR33541">
    <property type="entry name" value="PROTEIN BIG GRAIN 1-LIKE A-RELATED"/>
    <property type="match status" value="1"/>
</dbReference>
<feature type="compositionally biased region" description="Low complexity" evidence="8">
    <location>
        <begin position="113"/>
        <end position="135"/>
    </location>
</feature>
<evidence type="ECO:0008006" key="11">
    <source>
        <dbReference type="Google" id="ProtNLM"/>
    </source>
</evidence>
<evidence type="ECO:0000313" key="9">
    <source>
        <dbReference type="EMBL" id="THG12472.1"/>
    </source>
</evidence>
<dbReference type="AlphaFoldDB" id="A0A4S4E8P8"/>
<accession>A0A4S4E8P8</accession>
<organism evidence="9 10">
    <name type="scientific">Camellia sinensis var. sinensis</name>
    <name type="common">China tea</name>
    <dbReference type="NCBI Taxonomy" id="542762"/>
    <lineage>
        <taxon>Eukaryota</taxon>
        <taxon>Viridiplantae</taxon>
        <taxon>Streptophyta</taxon>
        <taxon>Embryophyta</taxon>
        <taxon>Tracheophyta</taxon>
        <taxon>Spermatophyta</taxon>
        <taxon>Magnoliopsida</taxon>
        <taxon>eudicotyledons</taxon>
        <taxon>Gunneridae</taxon>
        <taxon>Pentapetalae</taxon>
        <taxon>asterids</taxon>
        <taxon>Ericales</taxon>
        <taxon>Theaceae</taxon>
        <taxon>Camellia</taxon>
    </lineage>
</organism>
<reference evidence="9 10" key="1">
    <citation type="journal article" date="2018" name="Proc. Natl. Acad. Sci. U.S.A.">
        <title>Draft genome sequence of Camellia sinensis var. sinensis provides insights into the evolution of the tea genome and tea quality.</title>
        <authorList>
            <person name="Wei C."/>
            <person name="Yang H."/>
            <person name="Wang S."/>
            <person name="Zhao J."/>
            <person name="Liu C."/>
            <person name="Gao L."/>
            <person name="Xia E."/>
            <person name="Lu Y."/>
            <person name="Tai Y."/>
            <person name="She G."/>
            <person name="Sun J."/>
            <person name="Cao H."/>
            <person name="Tong W."/>
            <person name="Gao Q."/>
            <person name="Li Y."/>
            <person name="Deng W."/>
            <person name="Jiang X."/>
            <person name="Wang W."/>
            <person name="Chen Q."/>
            <person name="Zhang S."/>
            <person name="Li H."/>
            <person name="Wu J."/>
            <person name="Wang P."/>
            <person name="Li P."/>
            <person name="Shi C."/>
            <person name="Zheng F."/>
            <person name="Jian J."/>
            <person name="Huang B."/>
            <person name="Shan D."/>
            <person name="Shi M."/>
            <person name="Fang C."/>
            <person name="Yue Y."/>
            <person name="Li F."/>
            <person name="Li D."/>
            <person name="Wei S."/>
            <person name="Han B."/>
            <person name="Jiang C."/>
            <person name="Yin Y."/>
            <person name="Xia T."/>
            <person name="Zhang Z."/>
            <person name="Bennetzen J.L."/>
            <person name="Zhao S."/>
            <person name="Wan X."/>
        </authorList>
    </citation>
    <scope>NUCLEOTIDE SEQUENCE [LARGE SCALE GENOMIC DNA]</scope>
    <source>
        <strain evidence="10">cv. Shuchazao</strain>
        <tissue evidence="9">Leaf</tissue>
    </source>
</reference>
<keyword evidence="6" id="KW-0472">Membrane</keyword>
<evidence type="ECO:0000313" key="10">
    <source>
        <dbReference type="Proteomes" id="UP000306102"/>
    </source>
</evidence>
<evidence type="ECO:0000256" key="3">
    <source>
        <dbReference type="ARBA" id="ARBA00010067"/>
    </source>
</evidence>
<feature type="region of interest" description="Disordered" evidence="8">
    <location>
        <begin position="1"/>
        <end position="28"/>
    </location>
</feature>
<dbReference type="PANTHER" id="PTHR33541:SF31">
    <property type="entry name" value="PROTEIN BIG GRAIN 1-LIKE A"/>
    <property type="match status" value="1"/>
</dbReference>
<feature type="compositionally biased region" description="Basic and acidic residues" evidence="8">
    <location>
        <begin position="173"/>
        <end position="185"/>
    </location>
</feature>
<comment type="subcellular location">
    <subcellularLocation>
        <location evidence="2">Cell membrane</location>
    </subcellularLocation>
</comment>
<evidence type="ECO:0000256" key="4">
    <source>
        <dbReference type="ARBA" id="ARBA00022448"/>
    </source>
</evidence>
<evidence type="ECO:0000256" key="1">
    <source>
        <dbReference type="ARBA" id="ARBA00002281"/>
    </source>
</evidence>
<dbReference type="GO" id="GO:0009734">
    <property type="term" value="P:auxin-activated signaling pathway"/>
    <property type="evidence" value="ECO:0007669"/>
    <property type="project" value="UniProtKB-KW"/>
</dbReference>
<keyword evidence="5" id="KW-1003">Cell membrane</keyword>
<dbReference type="GO" id="GO:0005886">
    <property type="term" value="C:plasma membrane"/>
    <property type="evidence" value="ECO:0007669"/>
    <property type="project" value="UniProtKB-SubCell"/>
</dbReference>
<evidence type="ECO:0000256" key="7">
    <source>
        <dbReference type="ARBA" id="ARBA00023294"/>
    </source>
</evidence>
<dbReference type="EMBL" id="SDRB02006529">
    <property type="protein sequence ID" value="THG12472.1"/>
    <property type="molecule type" value="Genomic_DNA"/>
</dbReference>
<comment type="function">
    <text evidence="1">Involved in auxin transport. Regulator of the auxin signaling pathway.</text>
</comment>
<proteinExistence type="inferred from homology"/>
<keyword evidence="7" id="KW-0927">Auxin signaling pathway</keyword>
<dbReference type="InterPro" id="IPR039621">
    <property type="entry name" value="BG1-like"/>
</dbReference>
<dbReference type="Proteomes" id="UP000306102">
    <property type="component" value="Unassembled WGS sequence"/>
</dbReference>
<protein>
    <recommendedName>
        <fullName evidence="11">Protein BIG GRAIN 1-like A</fullName>
    </recommendedName>
</protein>
<feature type="region of interest" description="Disordered" evidence="8">
    <location>
        <begin position="105"/>
        <end position="186"/>
    </location>
</feature>
<comment type="caution">
    <text evidence="9">The sequence shown here is derived from an EMBL/GenBank/DDBJ whole genome shotgun (WGS) entry which is preliminary data.</text>
</comment>
<evidence type="ECO:0000256" key="2">
    <source>
        <dbReference type="ARBA" id="ARBA00004236"/>
    </source>
</evidence>
<keyword evidence="4" id="KW-0813">Transport</keyword>
<evidence type="ECO:0000256" key="5">
    <source>
        <dbReference type="ARBA" id="ARBA00022475"/>
    </source>
</evidence>
<evidence type="ECO:0000256" key="6">
    <source>
        <dbReference type="ARBA" id="ARBA00023136"/>
    </source>
</evidence>
<name>A0A4S4E8P8_CAMSN</name>
<sequence length="399" mass="44877">MNAWERSQREEDRQHHQHRRKTPSFSSSLLDAIYRSIDDSKCEEEQEAGEEAVLYRDTTATRTKKQRSSNNANLVKRNNALLDDEESLRRAIMIEKWMESENRTRTRTEVTRGSRMYNSTSSSSDSSCGGVFSSSETESGYRERSKSASFTVQRPKQVRSCGGGGGCGGSVRSEFEQTPKREGRLTRTKSKALKIYGDLKKVKQPISPGRRITNFLNSIFNSRNVKNAAKREAAMMMEDSSSVRRSRSVKDTTTCSLSSSFSRSSCLSKPPSSRSKSKRSVRFYPVTVIVDEDSRPCGHKCIYGDDPSLMPTPVLGKISETTTMKNKNAYKLRDFQDDIDDEEEEDEDDCMSCASSDLFELDNIGAIGVGAYREELPVYGTTSLKTHHHHLAIAKGLIR</sequence>
<comment type="similarity">
    <text evidence="3">Belongs to the BIG GRAIN 1 (BG1) plant protein family.</text>
</comment>
<gene>
    <name evidence="9" type="ORF">TEA_022977</name>
</gene>
<evidence type="ECO:0000256" key="8">
    <source>
        <dbReference type="SAM" id="MobiDB-lite"/>
    </source>
</evidence>